<feature type="compositionally biased region" description="Low complexity" evidence="1">
    <location>
        <begin position="127"/>
        <end position="138"/>
    </location>
</feature>
<evidence type="ECO:0000313" key="3">
    <source>
        <dbReference type="Proteomes" id="UP001549110"/>
    </source>
</evidence>
<dbReference type="Proteomes" id="UP001549110">
    <property type="component" value="Unassembled WGS sequence"/>
</dbReference>
<proteinExistence type="predicted"/>
<organism evidence="2 3">
    <name type="scientific">Phenylobacterium koreense</name>
    <dbReference type="NCBI Taxonomy" id="266125"/>
    <lineage>
        <taxon>Bacteria</taxon>
        <taxon>Pseudomonadati</taxon>
        <taxon>Pseudomonadota</taxon>
        <taxon>Alphaproteobacteria</taxon>
        <taxon>Caulobacterales</taxon>
        <taxon>Caulobacteraceae</taxon>
        <taxon>Phenylobacterium</taxon>
    </lineage>
</organism>
<gene>
    <name evidence="2" type="ORF">ABID41_000937</name>
</gene>
<accession>A0ABV2EGE1</accession>
<keyword evidence="3" id="KW-1185">Reference proteome</keyword>
<feature type="compositionally biased region" description="Pro residues" evidence="1">
    <location>
        <begin position="76"/>
        <end position="92"/>
    </location>
</feature>
<reference evidence="2 3" key="1">
    <citation type="submission" date="2024-06" db="EMBL/GenBank/DDBJ databases">
        <title>Genomic Encyclopedia of Type Strains, Phase IV (KMG-IV): sequencing the most valuable type-strain genomes for metagenomic binning, comparative biology and taxonomic classification.</title>
        <authorList>
            <person name="Goeker M."/>
        </authorList>
    </citation>
    <scope>NUCLEOTIDE SEQUENCE [LARGE SCALE GENOMIC DNA]</scope>
    <source>
        <strain evidence="2 3">DSM 17809</strain>
    </source>
</reference>
<protein>
    <submittedName>
        <fullName evidence="2">Outer membrane biosynthesis protein TonB</fullName>
    </submittedName>
</protein>
<dbReference type="EMBL" id="JBEPLU010000001">
    <property type="protein sequence ID" value="MET3525842.1"/>
    <property type="molecule type" value="Genomic_DNA"/>
</dbReference>
<evidence type="ECO:0000313" key="2">
    <source>
        <dbReference type="EMBL" id="MET3525842.1"/>
    </source>
</evidence>
<comment type="caution">
    <text evidence="2">The sequence shown here is derived from an EMBL/GenBank/DDBJ whole genome shotgun (WGS) entry which is preliminary data.</text>
</comment>
<feature type="region of interest" description="Disordered" evidence="1">
    <location>
        <begin position="75"/>
        <end position="138"/>
    </location>
</feature>
<name>A0ABV2EGE1_9CAUL</name>
<evidence type="ECO:0000256" key="1">
    <source>
        <dbReference type="SAM" id="MobiDB-lite"/>
    </source>
</evidence>
<dbReference type="RefSeq" id="WP_354297230.1">
    <property type="nucleotide sequence ID" value="NZ_JBEPLU010000001.1"/>
</dbReference>
<sequence>MADTQPTFGPQAEPPRGLAALELALRRRSRWVATAASALAHLAVLLAIFSAKPEETPLEPEPMIVQLVEITKPTPVIAPPSPSPAPSPSPDPKPAEAPKVAKAPEKSPPRKTVARRTPPKPKPVEKPIPTGEPEGADEGAVAAVEFSEAQIAGAARVGSGGGGGGSGSGAGGGACNMLEWLQQELRESPRVQAAMAGAHKGKPVVVWTGEWVRHPGQEGGGLATVREAMMWKIAFAPEACRTIPVRGLVLISLGDGPGAPRIALGRDQWRWSDLLQARRGRS</sequence>